<reference evidence="1" key="1">
    <citation type="journal article" date="2014" name="Int. J. Syst. Evol. Microbiol.">
        <title>Complete genome sequence of Corynebacterium casei LMG S-19264T (=DSM 44701T), isolated from a smear-ripened cheese.</title>
        <authorList>
            <consortium name="US DOE Joint Genome Institute (JGI-PGF)"/>
            <person name="Walter F."/>
            <person name="Albersmeier A."/>
            <person name="Kalinowski J."/>
            <person name="Ruckert C."/>
        </authorList>
    </citation>
    <scope>NUCLEOTIDE SEQUENCE</scope>
    <source>
        <strain evidence="1">CGMCC 1.15958</strain>
    </source>
</reference>
<dbReference type="AlphaFoldDB" id="A0A916YGB6"/>
<organism evidence="1 2">
    <name type="scientific">Emticicia aquatilis</name>
    <dbReference type="NCBI Taxonomy" id="1537369"/>
    <lineage>
        <taxon>Bacteria</taxon>
        <taxon>Pseudomonadati</taxon>
        <taxon>Bacteroidota</taxon>
        <taxon>Cytophagia</taxon>
        <taxon>Cytophagales</taxon>
        <taxon>Leadbetterellaceae</taxon>
        <taxon>Emticicia</taxon>
    </lineage>
</organism>
<evidence type="ECO:0000313" key="2">
    <source>
        <dbReference type="Proteomes" id="UP000609064"/>
    </source>
</evidence>
<keyword evidence="2" id="KW-1185">Reference proteome</keyword>
<reference evidence="1" key="2">
    <citation type="submission" date="2020-09" db="EMBL/GenBank/DDBJ databases">
        <authorList>
            <person name="Sun Q."/>
            <person name="Zhou Y."/>
        </authorList>
    </citation>
    <scope>NUCLEOTIDE SEQUENCE</scope>
    <source>
        <strain evidence="1">CGMCC 1.15958</strain>
    </source>
</reference>
<protein>
    <submittedName>
        <fullName evidence="1">Uncharacterized protein</fullName>
    </submittedName>
</protein>
<evidence type="ECO:0000313" key="1">
    <source>
        <dbReference type="EMBL" id="GGD43530.1"/>
    </source>
</evidence>
<gene>
    <name evidence="1" type="ORF">GCM10011514_04370</name>
</gene>
<dbReference type="Proteomes" id="UP000609064">
    <property type="component" value="Unassembled WGS sequence"/>
</dbReference>
<sequence length="58" mass="6925">MAALQWAFIDRIIKENNKEGRVESKQLGLFVGLPLRRYKKTRKNFFSRVYKLYSGKCK</sequence>
<dbReference type="EMBL" id="BMKK01000001">
    <property type="protein sequence ID" value="GGD43530.1"/>
    <property type="molecule type" value="Genomic_DNA"/>
</dbReference>
<name>A0A916YGB6_9BACT</name>
<accession>A0A916YGB6</accession>
<comment type="caution">
    <text evidence="1">The sequence shown here is derived from an EMBL/GenBank/DDBJ whole genome shotgun (WGS) entry which is preliminary data.</text>
</comment>
<proteinExistence type="predicted"/>